<dbReference type="SMART" id="SM00530">
    <property type="entry name" value="HTH_XRE"/>
    <property type="match status" value="1"/>
</dbReference>
<dbReference type="PROSITE" id="PS50943">
    <property type="entry name" value="HTH_CROC1"/>
    <property type="match status" value="1"/>
</dbReference>
<protein>
    <recommendedName>
        <fullName evidence="2">HTH cro/C1-type domain-containing protein</fullName>
    </recommendedName>
</protein>
<dbReference type="PANTHER" id="PTHR46558">
    <property type="entry name" value="TRACRIPTIONAL REGULATORY PROTEIN-RELATED-RELATED"/>
    <property type="match status" value="1"/>
</dbReference>
<evidence type="ECO:0000256" key="1">
    <source>
        <dbReference type="ARBA" id="ARBA00023125"/>
    </source>
</evidence>
<dbReference type="Gene3D" id="1.10.260.40">
    <property type="entry name" value="lambda repressor-like DNA-binding domains"/>
    <property type="match status" value="1"/>
</dbReference>
<dbReference type="GO" id="GO:0003677">
    <property type="term" value="F:DNA binding"/>
    <property type="evidence" value="ECO:0007669"/>
    <property type="project" value="UniProtKB-KW"/>
</dbReference>
<dbReference type="CDD" id="cd00093">
    <property type="entry name" value="HTH_XRE"/>
    <property type="match status" value="1"/>
</dbReference>
<dbReference type="AlphaFoldDB" id="A0A3B1DDB4"/>
<dbReference type="Pfam" id="PF01381">
    <property type="entry name" value="HTH_3"/>
    <property type="match status" value="1"/>
</dbReference>
<organism evidence="3">
    <name type="scientific">hydrothermal vent metagenome</name>
    <dbReference type="NCBI Taxonomy" id="652676"/>
    <lineage>
        <taxon>unclassified sequences</taxon>
        <taxon>metagenomes</taxon>
        <taxon>ecological metagenomes</taxon>
    </lineage>
</organism>
<name>A0A3B1DDB4_9ZZZZ</name>
<accession>A0A3B1DDB4</accession>
<gene>
    <name evidence="3" type="ORF">MNBD_UNCLBAC01-1472</name>
</gene>
<sequence length="172" mass="20250">MAMDWLWDRKISLRKVKSVLKDDQNIQFVSLCALLLSRKNIPKEVFGVYLDKQVFVQNWHRIKKQMRKDQWNSPRIVFWQAIYEKLLEIFKDKGVIFRKPKSASSCDEFCRNVGKGIKEQRRSQDLSQKDLAKKLGISQQIISRIERGGNTSLLTIKKIADVLNKIVSIQWQ</sequence>
<proteinExistence type="predicted"/>
<keyword evidence="1" id="KW-0238">DNA-binding</keyword>
<dbReference type="PANTHER" id="PTHR46558:SF4">
    <property type="entry name" value="DNA-BIDING PHAGE PROTEIN"/>
    <property type="match status" value="1"/>
</dbReference>
<dbReference type="InterPro" id="IPR001387">
    <property type="entry name" value="Cro/C1-type_HTH"/>
</dbReference>
<evidence type="ECO:0000313" key="3">
    <source>
        <dbReference type="EMBL" id="VAX34833.1"/>
    </source>
</evidence>
<dbReference type="EMBL" id="UOGJ01000009">
    <property type="protein sequence ID" value="VAX34833.1"/>
    <property type="molecule type" value="Genomic_DNA"/>
</dbReference>
<dbReference type="InterPro" id="IPR010982">
    <property type="entry name" value="Lambda_DNA-bd_dom_sf"/>
</dbReference>
<reference evidence="3" key="1">
    <citation type="submission" date="2018-06" db="EMBL/GenBank/DDBJ databases">
        <authorList>
            <person name="Zhirakovskaya E."/>
        </authorList>
    </citation>
    <scope>NUCLEOTIDE SEQUENCE</scope>
</reference>
<evidence type="ECO:0000259" key="2">
    <source>
        <dbReference type="PROSITE" id="PS50943"/>
    </source>
</evidence>
<dbReference type="SUPFAM" id="SSF47413">
    <property type="entry name" value="lambda repressor-like DNA-binding domains"/>
    <property type="match status" value="1"/>
</dbReference>
<feature type="domain" description="HTH cro/C1-type" evidence="2">
    <location>
        <begin position="117"/>
        <end position="172"/>
    </location>
</feature>